<protein>
    <submittedName>
        <fullName evidence="2">Uncharacterized protein</fullName>
    </submittedName>
</protein>
<evidence type="ECO:0000313" key="2">
    <source>
        <dbReference type="EMBL" id="APA15827.1"/>
    </source>
</evidence>
<feature type="compositionally biased region" description="Polar residues" evidence="1">
    <location>
        <begin position="102"/>
        <end position="113"/>
    </location>
</feature>
<name>A0A1D9QLL4_SCLS1</name>
<feature type="region of interest" description="Disordered" evidence="1">
    <location>
        <begin position="101"/>
        <end position="141"/>
    </location>
</feature>
<dbReference type="VEuPathDB" id="FungiDB:sscle_15g105970"/>
<dbReference type="OrthoDB" id="1729737at2759"/>
<dbReference type="EMBL" id="CP017828">
    <property type="protein sequence ID" value="APA15827.1"/>
    <property type="molecule type" value="Genomic_DNA"/>
</dbReference>
<organism evidence="2 3">
    <name type="scientific">Sclerotinia sclerotiorum (strain ATCC 18683 / 1980 / Ss-1)</name>
    <name type="common">White mold</name>
    <name type="synonym">Whetzelinia sclerotiorum</name>
    <dbReference type="NCBI Taxonomy" id="665079"/>
    <lineage>
        <taxon>Eukaryota</taxon>
        <taxon>Fungi</taxon>
        <taxon>Dikarya</taxon>
        <taxon>Ascomycota</taxon>
        <taxon>Pezizomycotina</taxon>
        <taxon>Leotiomycetes</taxon>
        <taxon>Helotiales</taxon>
        <taxon>Sclerotiniaceae</taxon>
        <taxon>Sclerotinia</taxon>
    </lineage>
</organism>
<evidence type="ECO:0000256" key="1">
    <source>
        <dbReference type="SAM" id="MobiDB-lite"/>
    </source>
</evidence>
<proteinExistence type="predicted"/>
<dbReference type="PANTHER" id="PTHR45737:SF6">
    <property type="entry name" value="VON WILLEBRAND FACTOR A DOMAIN-CONTAINING PROTEIN 5A"/>
    <property type="match status" value="1"/>
</dbReference>
<evidence type="ECO:0000313" key="3">
    <source>
        <dbReference type="Proteomes" id="UP000177798"/>
    </source>
</evidence>
<gene>
    <name evidence="2" type="ORF">sscle_15g105970</name>
</gene>
<dbReference type="AlphaFoldDB" id="A0A1D9QLL4"/>
<accession>A0A1D9QLL4</accession>
<sequence>MSPETIQRNPTAVVLRGTSVHGPVELSIHIEKLPGESQTMHQLAVRKAMQDLEEGRGWVYDVKKDHGAFLKDPFVENNAEDIEKQEFQELDFVVISKRESPNSDSFATETSQQPRRHPPRVDLMTRPADNFRSSSDRSRSLFPASQGFENSRHKASGLFNPIVSSLLSVETSSGVNSTTGINRLEELVKGNQAPSNLKRSFQRFSDVPAQQPRRNHEAIPSAELVKRNKPISDSMNSDPLVTNTTSNVPSDFSFTVRIEEDWAAATSKQRVSRIIELQKIDGTWTSLSDLEPVLGFKVPHDVFNVQKDATAKKLWITFIVLGFLEHTMARGADVWKHGVVKTKMWLNSVGAQCVPEFKQMKKTAMEVVKKANQTTGEEAVTANELT</sequence>
<dbReference type="Proteomes" id="UP000177798">
    <property type="component" value="Chromosome 15"/>
</dbReference>
<dbReference type="PANTHER" id="PTHR45737">
    <property type="entry name" value="VON WILLEBRAND FACTOR A DOMAIN-CONTAINING PROTEIN 5A"/>
    <property type="match status" value="1"/>
</dbReference>
<reference evidence="3" key="1">
    <citation type="journal article" date="2017" name="Genome Biol. Evol.">
        <title>The complete genome sequence of the phytopathogenic fungus Sclerotinia sclerotiorum reveals insights into the genome architecture of broad host range pathogens.</title>
        <authorList>
            <person name="Derbyshire M."/>
            <person name="Denton-Giles M."/>
            <person name="Hegedus D."/>
            <person name="Seifbarghy S."/>
            <person name="Rollins J."/>
            <person name="van Kan J."/>
            <person name="Seidl M.F."/>
            <person name="Faino L."/>
            <person name="Mbengue M."/>
            <person name="Navaud O."/>
            <person name="Raffaele S."/>
            <person name="Hammond-Kosack K."/>
            <person name="Heard S."/>
            <person name="Oliver R."/>
        </authorList>
    </citation>
    <scope>NUCLEOTIDE SEQUENCE [LARGE SCALE GENOMIC DNA]</scope>
    <source>
        <strain evidence="3">ATCC 18683 / 1980 / Ss-1</strain>
    </source>
</reference>